<dbReference type="RefSeq" id="WP_193736571.1">
    <property type="nucleotide sequence ID" value="NZ_CP063304.1"/>
</dbReference>
<evidence type="ECO:0000259" key="3">
    <source>
        <dbReference type="Pfam" id="PF22124"/>
    </source>
</evidence>
<feature type="domain" description="Glycosyl hydrolase family 95 catalytic" evidence="3">
    <location>
        <begin position="260"/>
        <end position="673"/>
    </location>
</feature>
<dbReference type="InterPro" id="IPR016518">
    <property type="entry name" value="Alpha-L-fucosidase"/>
</dbReference>
<dbReference type="InterPro" id="IPR012341">
    <property type="entry name" value="6hp_glycosidase-like_sf"/>
</dbReference>
<organism evidence="4 5">
    <name type="scientific">Blautia liquoris</name>
    <dbReference type="NCBI Taxonomy" id="2779518"/>
    <lineage>
        <taxon>Bacteria</taxon>
        <taxon>Bacillati</taxon>
        <taxon>Bacillota</taxon>
        <taxon>Clostridia</taxon>
        <taxon>Lachnospirales</taxon>
        <taxon>Lachnospiraceae</taxon>
        <taxon>Blautia</taxon>
    </lineage>
</organism>
<dbReference type="InterPro" id="IPR049053">
    <property type="entry name" value="AFCA-like_C"/>
</dbReference>
<dbReference type="GO" id="GO:0005975">
    <property type="term" value="P:carbohydrate metabolic process"/>
    <property type="evidence" value="ECO:0007669"/>
    <property type="project" value="InterPro"/>
</dbReference>
<dbReference type="InterPro" id="IPR027414">
    <property type="entry name" value="GH95_N_dom"/>
</dbReference>
<evidence type="ECO:0000259" key="1">
    <source>
        <dbReference type="Pfam" id="PF14498"/>
    </source>
</evidence>
<dbReference type="AlphaFoldDB" id="A0A7M2RJK4"/>
<gene>
    <name evidence="4" type="ORF">INP51_04695</name>
</gene>
<dbReference type="Pfam" id="PF21307">
    <property type="entry name" value="Glyco_hydro_95_C"/>
    <property type="match status" value="1"/>
</dbReference>
<dbReference type="PANTHER" id="PTHR31084:SF0">
    <property type="entry name" value="ALPHA-L-FUCOSIDASE 2"/>
    <property type="match status" value="1"/>
</dbReference>
<keyword evidence="4" id="KW-0378">Hydrolase</keyword>
<dbReference type="PIRSF" id="PIRSF007663">
    <property type="entry name" value="UCP007663"/>
    <property type="match status" value="1"/>
</dbReference>
<dbReference type="PANTHER" id="PTHR31084">
    <property type="entry name" value="ALPHA-L-FUCOSIDASE 2"/>
    <property type="match status" value="1"/>
</dbReference>
<dbReference type="Pfam" id="PF22124">
    <property type="entry name" value="Glyco_hydro_95_cat"/>
    <property type="match status" value="1"/>
</dbReference>
<dbReference type="Proteomes" id="UP000593601">
    <property type="component" value="Chromosome"/>
</dbReference>
<keyword evidence="5" id="KW-1185">Reference proteome</keyword>
<dbReference type="Gene3D" id="1.50.10.10">
    <property type="match status" value="1"/>
</dbReference>
<dbReference type="InterPro" id="IPR054363">
    <property type="entry name" value="GH95_cat"/>
</dbReference>
<proteinExistence type="predicted"/>
<dbReference type="EMBL" id="CP063304">
    <property type="protein sequence ID" value="QOV20251.1"/>
    <property type="molecule type" value="Genomic_DNA"/>
</dbReference>
<dbReference type="Pfam" id="PF14498">
    <property type="entry name" value="Glyco_hyd_65N_2"/>
    <property type="match status" value="1"/>
</dbReference>
<dbReference type="SUPFAM" id="SSF48208">
    <property type="entry name" value="Six-hairpin glycosidases"/>
    <property type="match status" value="1"/>
</dbReference>
<accession>A0A7M2RJK4</accession>
<sequence>MNCRNIIFLDKAARRWDDGLPIGNGRIGAMVMGKVNEETIFINEETLWYGPKRNRRNPETKSNINKIRQLLQKGRVSEAAFLAKMSMTSTPKYNNPYQPAGDLRLCYMGNQTKYTKYRRELDIDHGIATVQYTMDGVTYIREHFVSERYHVLAIRLTSDGEKGLTLSANMSRKPFEENTGKIDDNTVGNWGINGVGGVSYFTGVRMTAKGGKVSTMGDFVYCEQAKEVYIYLSTKTDFAGNARYKEECMDNLDKAVRSGFSKMKKEHMEEYGELFNRTSLSLNHTSNDMSCESFPSELPTDQLLDSLKKGDQTYLDYLTLLLFNFAKYLMISSSYNCVLPANLQGIWNGSYEPPWQCEFTININEEMNYWFVEKCNLPECHMPLFDLLDRLVESGKVTAKEVYGCRGFCAHHNTNLWASTDIEGIFDASPFWVMGGAWLSLHLYEHYLFTQDEKFLKERALPVMREAIRFFEDYLYEDEDGYLLTGPSVSPENTYRSSAGEKGALSMSPTMDNMILRQLFTWYLEGSGIVGIDDEKDRKIIQNMLTKLPPTRISKDGHIMEWYQDYEECEPGHRHISHMYGLHPGNEIVEQKPELFEAARKTIEYRLSHGGGHTGWSKAWIACFFARLKDGDMVFNNLIEFLQNSVQGNLLDVHPPFQIDGNFGIVEAILEALIQSHGGYIDILPALPSKWKKGELRGVRLRGGMTADVVWEDSKLKECMVIPDKDQQVEFHYHDKVQTLKLKSGIASYIRM</sequence>
<evidence type="ECO:0000313" key="4">
    <source>
        <dbReference type="EMBL" id="QOV20251.1"/>
    </source>
</evidence>
<dbReference type="KEGG" id="bliq:INP51_04695"/>
<evidence type="ECO:0000313" key="5">
    <source>
        <dbReference type="Proteomes" id="UP000593601"/>
    </source>
</evidence>
<dbReference type="GO" id="GO:0004560">
    <property type="term" value="F:alpha-L-fucosidase activity"/>
    <property type="evidence" value="ECO:0007669"/>
    <property type="project" value="InterPro"/>
</dbReference>
<dbReference type="InterPro" id="IPR008928">
    <property type="entry name" value="6-hairpin_glycosidase_sf"/>
</dbReference>
<name>A0A7M2RJK4_9FIRM</name>
<feature type="domain" description="Glycosyl hydrolase family 95 N-terminal" evidence="1">
    <location>
        <begin position="8"/>
        <end position="240"/>
    </location>
</feature>
<protein>
    <submittedName>
        <fullName evidence="4">Glycoside hydrolase family 95 protein</fullName>
    </submittedName>
</protein>
<evidence type="ECO:0000259" key="2">
    <source>
        <dbReference type="Pfam" id="PF21307"/>
    </source>
</evidence>
<reference evidence="4 5" key="1">
    <citation type="submission" date="2020-10" db="EMBL/GenBank/DDBJ databases">
        <title>Blautia liquoris sp.nov., isolated from the mud in a fermentation cellar used for the production of Chinese strong-flavoured liquor.</title>
        <authorList>
            <person name="Lu L."/>
        </authorList>
    </citation>
    <scope>NUCLEOTIDE SEQUENCE [LARGE SCALE GENOMIC DNA]</scope>
    <source>
        <strain evidence="4 5">LZLJ-3</strain>
    </source>
</reference>
<feature type="domain" description="Alpha fucosidase A-like C-terminal" evidence="2">
    <location>
        <begin position="675"/>
        <end position="740"/>
    </location>
</feature>